<reference evidence="2 3" key="1">
    <citation type="submission" date="2017-10" db="EMBL/GenBank/DDBJ databases">
        <title>Whole genome sequencing of members of genus Pseudoxanthomonas.</title>
        <authorList>
            <person name="Kumar S."/>
            <person name="Bansal K."/>
            <person name="Kaur A."/>
            <person name="Patil P."/>
            <person name="Sharma S."/>
            <person name="Patil P.B."/>
        </authorList>
    </citation>
    <scope>NUCLEOTIDE SEQUENCE [LARGE SCALE GENOMIC DNA]</scope>
    <source>
        <strain evidence="2 3">DSM 17109</strain>
    </source>
</reference>
<dbReference type="InterPro" id="IPR001853">
    <property type="entry name" value="DSBA-like_thioredoxin_dom"/>
</dbReference>
<dbReference type="PANTHER" id="PTHR13887:SF41">
    <property type="entry name" value="THIOREDOXIN SUPERFAMILY PROTEIN"/>
    <property type="match status" value="1"/>
</dbReference>
<accession>A0ABQ6ZFX1</accession>
<sequence length="218" mass="23997">MSKPVKIDFVSDVACPWCAIGLAALERAIASVGGDLQVELHFQPFELNPDMVAQGESIADHLGRKYGLSAEQLAQNGEALRQRGEALGVRIDLQKRDRIYNTFDAHRLLHWAGELGAAQQQALKRALLQAYHGDGRNVSDRDTLVEIAAAVGLDAGEARRILETDTYAAQVREREHFYQQHGIRAVPSVIFNDRHLVQGGQPPEVFEQALRQLAGISG</sequence>
<dbReference type="EMBL" id="PDWW01000016">
    <property type="protein sequence ID" value="KAF1724534.1"/>
    <property type="molecule type" value="Genomic_DNA"/>
</dbReference>
<evidence type="ECO:0000313" key="2">
    <source>
        <dbReference type="EMBL" id="KAF1724534.1"/>
    </source>
</evidence>
<dbReference type="SUPFAM" id="SSF52833">
    <property type="entry name" value="Thioredoxin-like"/>
    <property type="match status" value="1"/>
</dbReference>
<dbReference type="RefSeq" id="WP_162338043.1">
    <property type="nucleotide sequence ID" value="NZ_JBHSRQ010000014.1"/>
</dbReference>
<name>A0ABQ6ZFX1_9GAMM</name>
<dbReference type="Pfam" id="PF01323">
    <property type="entry name" value="DSBA"/>
    <property type="match status" value="1"/>
</dbReference>
<dbReference type="PANTHER" id="PTHR13887">
    <property type="entry name" value="GLUTATHIONE S-TRANSFERASE KAPPA"/>
    <property type="match status" value="1"/>
</dbReference>
<organism evidence="2 3">
    <name type="scientific">Pseudoxanthomonas japonensis</name>
    <dbReference type="NCBI Taxonomy" id="69284"/>
    <lineage>
        <taxon>Bacteria</taxon>
        <taxon>Pseudomonadati</taxon>
        <taxon>Pseudomonadota</taxon>
        <taxon>Gammaproteobacteria</taxon>
        <taxon>Lysobacterales</taxon>
        <taxon>Lysobacteraceae</taxon>
        <taxon>Pseudoxanthomonas</taxon>
    </lineage>
</organism>
<dbReference type="Proteomes" id="UP000781710">
    <property type="component" value="Unassembled WGS sequence"/>
</dbReference>
<feature type="domain" description="DSBA-like thioredoxin" evidence="1">
    <location>
        <begin position="7"/>
        <end position="210"/>
    </location>
</feature>
<evidence type="ECO:0000259" key="1">
    <source>
        <dbReference type="Pfam" id="PF01323"/>
    </source>
</evidence>
<dbReference type="InterPro" id="IPR036249">
    <property type="entry name" value="Thioredoxin-like_sf"/>
</dbReference>
<comment type="caution">
    <text evidence="2">The sequence shown here is derived from an EMBL/GenBank/DDBJ whole genome shotgun (WGS) entry which is preliminary data.</text>
</comment>
<dbReference type="Gene3D" id="3.40.30.10">
    <property type="entry name" value="Glutaredoxin"/>
    <property type="match status" value="1"/>
</dbReference>
<protein>
    <submittedName>
        <fullName evidence="2">Disulfide bond formation protein DsbA</fullName>
    </submittedName>
</protein>
<keyword evidence="3" id="KW-1185">Reference proteome</keyword>
<gene>
    <name evidence="2" type="ORF">CSC78_11725</name>
</gene>
<proteinExistence type="predicted"/>
<dbReference type="CDD" id="cd03024">
    <property type="entry name" value="DsbA_FrnE"/>
    <property type="match status" value="1"/>
</dbReference>
<evidence type="ECO:0000313" key="3">
    <source>
        <dbReference type="Proteomes" id="UP000781710"/>
    </source>
</evidence>